<name>A0A437CDA7_ORYJA</name>
<dbReference type="PROSITE" id="PS50835">
    <property type="entry name" value="IG_LIKE"/>
    <property type="match status" value="1"/>
</dbReference>
<dbReference type="AlphaFoldDB" id="A0A437CDA7"/>
<feature type="domain" description="Ig-like" evidence="8">
    <location>
        <begin position="17"/>
        <end position="130"/>
    </location>
</feature>
<dbReference type="GO" id="GO:0050863">
    <property type="term" value="P:regulation of T cell activation"/>
    <property type="evidence" value="ECO:0007669"/>
    <property type="project" value="UniProtKB-ARBA"/>
</dbReference>
<dbReference type="SMART" id="SM00409">
    <property type="entry name" value="IG"/>
    <property type="match status" value="1"/>
</dbReference>
<keyword evidence="4" id="KW-1015">Disulfide bond</keyword>
<evidence type="ECO:0000256" key="1">
    <source>
        <dbReference type="ARBA" id="ARBA00004370"/>
    </source>
</evidence>
<dbReference type="InterPro" id="IPR013106">
    <property type="entry name" value="Ig_V-set"/>
</dbReference>
<evidence type="ECO:0000256" key="5">
    <source>
        <dbReference type="ARBA" id="ARBA00023180"/>
    </source>
</evidence>
<dbReference type="InterPro" id="IPR003599">
    <property type="entry name" value="Ig_sub"/>
</dbReference>
<sequence>MQMNIRSGLKSSIGPEPVVHSSAFRLVCSPSTVQTEPGQDVVLSCAVQPPSDVTAQTVEWTRDADVIVHVYRSRADNQFLQNQQFRGRTVLIHQNLKDGNVSFRLINVTNEDEGNYSCWFPNSEVKSTISLKVVPQMNKETNNHPGSGLSSGAVAVVVLGVVGAFLFVFGILAWKFSLCRRKRDDPAVKKWCYQDFSE</sequence>
<keyword evidence="7" id="KW-1133">Transmembrane helix</keyword>
<gene>
    <name evidence="9" type="ORF">OJAV_G00184720</name>
</gene>
<dbReference type="InterPro" id="IPR007110">
    <property type="entry name" value="Ig-like_dom"/>
</dbReference>
<dbReference type="Gene3D" id="2.60.40.10">
    <property type="entry name" value="Immunoglobulins"/>
    <property type="match status" value="1"/>
</dbReference>
<keyword evidence="6" id="KW-0393">Immunoglobulin domain</keyword>
<evidence type="ECO:0000256" key="6">
    <source>
        <dbReference type="ARBA" id="ARBA00023319"/>
    </source>
</evidence>
<dbReference type="GO" id="GO:0050852">
    <property type="term" value="P:T cell receptor signaling pathway"/>
    <property type="evidence" value="ECO:0007669"/>
    <property type="project" value="TreeGrafter"/>
</dbReference>
<accession>A0A437CDA7</accession>
<reference evidence="9 10" key="1">
    <citation type="submission" date="2018-11" db="EMBL/GenBank/DDBJ databases">
        <authorList>
            <person name="Lopez-Roques C."/>
            <person name="Donnadieu C."/>
            <person name="Bouchez O."/>
            <person name="Klopp C."/>
            <person name="Cabau C."/>
            <person name="Zahm M."/>
        </authorList>
    </citation>
    <scope>NUCLEOTIDE SEQUENCE [LARGE SCALE GENOMIC DNA]</scope>
    <source>
        <strain evidence="9">RS831</strain>
        <tissue evidence="9">Whole body</tissue>
    </source>
</reference>
<dbReference type="GO" id="GO:0005102">
    <property type="term" value="F:signaling receptor binding"/>
    <property type="evidence" value="ECO:0007669"/>
    <property type="project" value="TreeGrafter"/>
</dbReference>
<dbReference type="GO" id="GO:1903037">
    <property type="term" value="P:regulation of leukocyte cell-cell adhesion"/>
    <property type="evidence" value="ECO:0007669"/>
    <property type="project" value="UniProtKB-ARBA"/>
</dbReference>
<evidence type="ECO:0000259" key="8">
    <source>
        <dbReference type="PROSITE" id="PS50835"/>
    </source>
</evidence>
<dbReference type="Pfam" id="PF07686">
    <property type="entry name" value="V-set"/>
    <property type="match status" value="1"/>
</dbReference>
<comment type="subcellular location">
    <subcellularLocation>
        <location evidence="1">Membrane</location>
    </subcellularLocation>
</comment>
<protein>
    <recommendedName>
        <fullName evidence="8">Ig-like domain-containing protein</fullName>
    </recommendedName>
</protein>
<evidence type="ECO:0000256" key="4">
    <source>
        <dbReference type="ARBA" id="ARBA00023157"/>
    </source>
</evidence>
<dbReference type="GO" id="GO:0001817">
    <property type="term" value="P:regulation of cytokine production"/>
    <property type="evidence" value="ECO:0007669"/>
    <property type="project" value="TreeGrafter"/>
</dbReference>
<keyword evidence="5" id="KW-0325">Glycoprotein</keyword>
<dbReference type="InterPro" id="IPR050504">
    <property type="entry name" value="IgSF_BTN/MOG"/>
</dbReference>
<evidence type="ECO:0000256" key="2">
    <source>
        <dbReference type="ARBA" id="ARBA00022729"/>
    </source>
</evidence>
<reference evidence="9 10" key="2">
    <citation type="submission" date="2019-01" db="EMBL/GenBank/DDBJ databases">
        <title>A chromosome length genome reference of the Java medaka (oryzias javanicus).</title>
        <authorList>
            <person name="Herpin A."/>
            <person name="Takehana Y."/>
            <person name="Naruse K."/>
            <person name="Ansai S."/>
            <person name="Kawaguchi M."/>
        </authorList>
    </citation>
    <scope>NUCLEOTIDE SEQUENCE [LARGE SCALE GENOMIC DNA]</scope>
    <source>
        <strain evidence="9">RS831</strain>
        <tissue evidence="9">Whole body</tissue>
    </source>
</reference>
<dbReference type="InterPro" id="IPR013783">
    <property type="entry name" value="Ig-like_fold"/>
</dbReference>
<dbReference type="FunFam" id="2.60.40.10:FF:000142">
    <property type="entry name" value="V-set domain-containing T-cell activation inhibitor 1"/>
    <property type="match status" value="1"/>
</dbReference>
<dbReference type="GO" id="GO:0009897">
    <property type="term" value="C:external side of plasma membrane"/>
    <property type="evidence" value="ECO:0007669"/>
    <property type="project" value="TreeGrafter"/>
</dbReference>
<keyword evidence="7" id="KW-0812">Transmembrane</keyword>
<organism evidence="9 10">
    <name type="scientific">Oryzias javanicus</name>
    <name type="common">Javanese ricefish</name>
    <name type="synonym">Aplocheilus javanicus</name>
    <dbReference type="NCBI Taxonomy" id="123683"/>
    <lineage>
        <taxon>Eukaryota</taxon>
        <taxon>Metazoa</taxon>
        <taxon>Chordata</taxon>
        <taxon>Craniata</taxon>
        <taxon>Vertebrata</taxon>
        <taxon>Euteleostomi</taxon>
        <taxon>Actinopterygii</taxon>
        <taxon>Neopterygii</taxon>
        <taxon>Teleostei</taxon>
        <taxon>Neoteleostei</taxon>
        <taxon>Acanthomorphata</taxon>
        <taxon>Ovalentaria</taxon>
        <taxon>Atherinomorphae</taxon>
        <taxon>Beloniformes</taxon>
        <taxon>Adrianichthyidae</taxon>
        <taxon>Oryziinae</taxon>
        <taxon>Oryzias</taxon>
    </lineage>
</organism>
<feature type="transmembrane region" description="Helical" evidence="7">
    <location>
        <begin position="152"/>
        <end position="174"/>
    </location>
</feature>
<evidence type="ECO:0000313" key="10">
    <source>
        <dbReference type="Proteomes" id="UP000283210"/>
    </source>
</evidence>
<keyword evidence="10" id="KW-1185">Reference proteome</keyword>
<dbReference type="EMBL" id="CM012454">
    <property type="protein sequence ID" value="RVE60789.1"/>
    <property type="molecule type" value="Genomic_DNA"/>
</dbReference>
<dbReference type="PANTHER" id="PTHR24100:SF151">
    <property type="entry name" value="ICOS LIGAND"/>
    <property type="match status" value="1"/>
</dbReference>
<evidence type="ECO:0000256" key="3">
    <source>
        <dbReference type="ARBA" id="ARBA00023136"/>
    </source>
</evidence>
<keyword evidence="2" id="KW-0732">Signal</keyword>
<dbReference type="InterPro" id="IPR036179">
    <property type="entry name" value="Ig-like_dom_sf"/>
</dbReference>
<dbReference type="SUPFAM" id="SSF48726">
    <property type="entry name" value="Immunoglobulin"/>
    <property type="match status" value="1"/>
</dbReference>
<keyword evidence="3 7" id="KW-0472">Membrane</keyword>
<dbReference type="PANTHER" id="PTHR24100">
    <property type="entry name" value="BUTYROPHILIN"/>
    <property type="match status" value="1"/>
</dbReference>
<proteinExistence type="predicted"/>
<dbReference type="OrthoDB" id="10055806at2759"/>
<evidence type="ECO:0000256" key="7">
    <source>
        <dbReference type="SAM" id="Phobius"/>
    </source>
</evidence>
<evidence type="ECO:0000313" key="9">
    <source>
        <dbReference type="EMBL" id="RVE60789.1"/>
    </source>
</evidence>
<dbReference type="SMART" id="SM00406">
    <property type="entry name" value="IGv"/>
    <property type="match status" value="1"/>
</dbReference>
<dbReference type="Proteomes" id="UP000283210">
    <property type="component" value="Chromosome 18"/>
</dbReference>